<dbReference type="KEGG" id="pmf:P9303_10661"/>
<dbReference type="HOGENOM" id="CLU_3331543_0_0_3"/>
<proteinExistence type="predicted"/>
<name>A2C8K5_PROM3</name>
<evidence type="ECO:0000313" key="2">
    <source>
        <dbReference type="Proteomes" id="UP000002274"/>
    </source>
</evidence>
<dbReference type="Proteomes" id="UP000002274">
    <property type="component" value="Chromosome"/>
</dbReference>
<protein>
    <submittedName>
        <fullName evidence="1">Uncharacterized protein</fullName>
    </submittedName>
</protein>
<reference evidence="1 2" key="1">
    <citation type="journal article" date="2007" name="PLoS Genet.">
        <title>Patterns and implications of gene gain and loss in the evolution of Prochlorococcus.</title>
        <authorList>
            <person name="Kettler G.C."/>
            <person name="Martiny A.C."/>
            <person name="Huang K."/>
            <person name="Zucker J."/>
            <person name="Coleman M.L."/>
            <person name="Rodrigue S."/>
            <person name="Chen F."/>
            <person name="Lapidus A."/>
            <person name="Ferriera S."/>
            <person name="Johnson J."/>
            <person name="Steglich C."/>
            <person name="Church G.M."/>
            <person name="Richardson P."/>
            <person name="Chisholm S.W."/>
        </authorList>
    </citation>
    <scope>NUCLEOTIDE SEQUENCE [LARGE SCALE GENOMIC DNA]</scope>
    <source>
        <strain evidence="1 2">MIT 9303</strain>
    </source>
</reference>
<evidence type="ECO:0000313" key="1">
    <source>
        <dbReference type="EMBL" id="ABM77815.1"/>
    </source>
</evidence>
<dbReference type="EMBL" id="CP000554">
    <property type="protein sequence ID" value="ABM77815.1"/>
    <property type="molecule type" value="Genomic_DNA"/>
</dbReference>
<accession>A2C8K5</accession>
<gene>
    <name evidence="1" type="ordered locus">P9303_10661</name>
</gene>
<dbReference type="AlphaFoldDB" id="A2C8K5"/>
<organism evidence="1 2">
    <name type="scientific">Prochlorococcus marinus (strain MIT 9303)</name>
    <dbReference type="NCBI Taxonomy" id="59922"/>
    <lineage>
        <taxon>Bacteria</taxon>
        <taxon>Bacillati</taxon>
        <taxon>Cyanobacteriota</taxon>
        <taxon>Cyanophyceae</taxon>
        <taxon>Synechococcales</taxon>
        <taxon>Prochlorococcaceae</taxon>
        <taxon>Prochlorococcus</taxon>
    </lineage>
</organism>
<sequence>MVAIGEEGVHAISILQTGSTQQTNVGVLQTKDSQKGYK</sequence>